<dbReference type="OrthoDB" id="415590at2759"/>
<feature type="binding site" evidence="9">
    <location>
        <position position="268"/>
    </location>
    <ligand>
        <name>ATP</name>
        <dbReference type="ChEBI" id="CHEBI:30616"/>
    </ligand>
</feature>
<feature type="binding site" evidence="9">
    <location>
        <position position="389"/>
    </location>
    <ligand>
        <name>K(+)</name>
        <dbReference type="ChEBI" id="CHEBI:29103"/>
    </ligand>
</feature>
<keyword evidence="4 9" id="KW-0418">Kinase</keyword>
<comment type="caution">
    <text evidence="9">Lacks conserved residue(s) required for the propagation of feature annotation.</text>
</comment>
<dbReference type="InterPro" id="IPR029056">
    <property type="entry name" value="Ribokinase-like"/>
</dbReference>
<dbReference type="InterPro" id="IPR011611">
    <property type="entry name" value="PfkB_dom"/>
</dbReference>
<feature type="binding site" evidence="9">
    <location>
        <position position="221"/>
    </location>
    <ligand>
        <name>substrate</name>
    </ligand>
</feature>
<dbReference type="Proteomes" id="UP000473826">
    <property type="component" value="Unassembled WGS sequence"/>
</dbReference>
<evidence type="ECO:0000256" key="3">
    <source>
        <dbReference type="ARBA" id="ARBA00022741"/>
    </source>
</evidence>
<keyword evidence="8 9" id="KW-0119">Carbohydrate metabolism</keyword>
<dbReference type="Pfam" id="PF00294">
    <property type="entry name" value="PfkB"/>
    <property type="match status" value="1"/>
</dbReference>
<organism evidence="11 12">
    <name type="scientific">Vanrija humicola</name>
    <name type="common">Yeast</name>
    <name type="synonym">Cryptococcus humicola</name>
    <dbReference type="NCBI Taxonomy" id="5417"/>
    <lineage>
        <taxon>Eukaryota</taxon>
        <taxon>Fungi</taxon>
        <taxon>Dikarya</taxon>
        <taxon>Basidiomycota</taxon>
        <taxon>Agaricomycotina</taxon>
        <taxon>Tremellomycetes</taxon>
        <taxon>Trichosporonales</taxon>
        <taxon>Trichosporonaceae</taxon>
        <taxon>Vanrija</taxon>
    </lineage>
</organism>
<dbReference type="PRINTS" id="PR00990">
    <property type="entry name" value="RIBOKINASE"/>
</dbReference>
<comment type="activity regulation">
    <text evidence="9">Activated by a monovalent cation that binds near, but not in, the active site. The most likely occupant of the site in vivo is potassium. Ion binding induces a conformational change that may alter substrate affinity.</text>
</comment>
<feature type="domain" description="Carbohydrate kinase PfkB" evidence="10">
    <location>
        <begin position="112"/>
        <end position="398"/>
    </location>
</feature>
<comment type="caution">
    <text evidence="11">The sequence shown here is derived from an EMBL/GenBank/DDBJ whole genome shotgun (WGS) entry which is preliminary data.</text>
</comment>
<proteinExistence type="inferred from homology"/>
<dbReference type="Gene3D" id="3.40.1190.20">
    <property type="match status" value="1"/>
</dbReference>
<feature type="binding site" evidence="9">
    <location>
        <begin position="127"/>
        <end position="131"/>
    </location>
    <ligand>
        <name>substrate</name>
    </ligand>
</feature>
<dbReference type="PANTHER" id="PTHR10584">
    <property type="entry name" value="SUGAR KINASE"/>
    <property type="match status" value="1"/>
</dbReference>
<feature type="binding site" evidence="9">
    <location>
        <position position="395"/>
    </location>
    <ligand>
        <name>K(+)</name>
        <dbReference type="ChEBI" id="CHEBI:29103"/>
    </ligand>
</feature>
<comment type="similarity">
    <text evidence="9">Belongs to the carbohydrate kinase PfkB family. Ribokinase subfamily.</text>
</comment>
<comment type="subunit">
    <text evidence="9">Homodimer.</text>
</comment>
<keyword evidence="6 9" id="KW-0460">Magnesium</keyword>
<evidence type="ECO:0000256" key="1">
    <source>
        <dbReference type="ARBA" id="ARBA00022679"/>
    </source>
</evidence>
<feature type="active site" description="Proton acceptor" evidence="9">
    <location>
        <position position="353"/>
    </location>
</feature>
<gene>
    <name evidence="11" type="ORF">VHUM_01745</name>
</gene>
<dbReference type="EMBL" id="QKWK01000004">
    <property type="protein sequence ID" value="TXT10994.1"/>
    <property type="molecule type" value="Genomic_DNA"/>
</dbReference>
<dbReference type="GO" id="GO:0004747">
    <property type="term" value="F:ribokinase activity"/>
    <property type="evidence" value="ECO:0007669"/>
    <property type="project" value="UniProtKB-UniRule"/>
</dbReference>
<evidence type="ECO:0000256" key="2">
    <source>
        <dbReference type="ARBA" id="ARBA00022723"/>
    </source>
</evidence>
<keyword evidence="12" id="KW-1185">Reference proteome</keyword>
<evidence type="ECO:0000256" key="8">
    <source>
        <dbReference type="ARBA" id="ARBA00023277"/>
    </source>
</evidence>
<keyword evidence="1 9" id="KW-0808">Transferase</keyword>
<comment type="cofactor">
    <cofactor evidence="9">
        <name>Mg(2+)</name>
        <dbReference type="ChEBI" id="CHEBI:18420"/>
    </cofactor>
    <text evidence="9">Requires a divalent cation, most likely magnesium in vivo, as an electrophilic catalyst to aid phosphoryl group transfer. It is the chelate of the metal and the nucleotide that is the actual substrate.</text>
</comment>
<comment type="function">
    <text evidence="9">Catalyzes the phosphorylation of ribose at O-5 in a reaction requiring ATP and magnesium. The resulting D-ribose-5-phosphate can then be used either for sythesis of nucleotides, histidine, and tryptophan, or as a component of the pentose phosphate pathway.</text>
</comment>
<evidence type="ECO:0000256" key="7">
    <source>
        <dbReference type="ARBA" id="ARBA00022958"/>
    </source>
</evidence>
<name>A0A7D8V1Z3_VANHU</name>
<evidence type="ECO:0000313" key="11">
    <source>
        <dbReference type="EMBL" id="TXT10994.1"/>
    </source>
</evidence>
<comment type="subcellular location">
    <subcellularLocation>
        <location evidence="9">Cytoplasm</location>
    </subcellularLocation>
    <subcellularLocation>
        <location evidence="9">Nucleus</location>
    </subcellularLocation>
</comment>
<feature type="binding site" evidence="9">
    <location>
        <position position="349"/>
    </location>
    <ligand>
        <name>K(+)</name>
        <dbReference type="ChEBI" id="CHEBI:29103"/>
    </ligand>
</feature>
<dbReference type="UniPathway" id="UPA00916">
    <property type="reaction ID" value="UER00889"/>
</dbReference>
<dbReference type="SUPFAM" id="SSF53613">
    <property type="entry name" value="Ribokinase-like"/>
    <property type="match status" value="1"/>
</dbReference>
<dbReference type="GO" id="GO:0005634">
    <property type="term" value="C:nucleus"/>
    <property type="evidence" value="ECO:0007669"/>
    <property type="project" value="UniProtKB-SubCell"/>
</dbReference>
<keyword evidence="9" id="KW-0963">Cytoplasm</keyword>
<dbReference type="PANTHER" id="PTHR10584:SF166">
    <property type="entry name" value="RIBOKINASE"/>
    <property type="match status" value="1"/>
</dbReference>
<keyword evidence="9" id="KW-0539">Nucleus</keyword>
<feature type="binding site" evidence="9">
    <location>
        <begin position="99"/>
        <end position="101"/>
    </location>
    <ligand>
        <name>substrate</name>
    </ligand>
</feature>
<dbReference type="GO" id="GO:0005524">
    <property type="term" value="F:ATP binding"/>
    <property type="evidence" value="ECO:0007669"/>
    <property type="project" value="UniProtKB-UniRule"/>
</dbReference>
<feature type="binding site" evidence="9">
    <location>
        <position position="347"/>
    </location>
    <ligand>
        <name>K(+)</name>
        <dbReference type="ChEBI" id="CHEBI:29103"/>
    </ligand>
</feature>
<evidence type="ECO:0000259" key="10">
    <source>
        <dbReference type="Pfam" id="PF00294"/>
    </source>
</evidence>
<dbReference type="AlphaFoldDB" id="A0A7D8V1Z3"/>
<dbReference type="CDD" id="cd01174">
    <property type="entry name" value="ribokinase"/>
    <property type="match status" value="1"/>
</dbReference>
<comment type="pathway">
    <text evidence="9">Carbohydrate metabolism; D-ribose degradation; D-ribose 5-phosphate from beta-D-ribopyranose: step 2/2.</text>
</comment>
<evidence type="ECO:0000256" key="5">
    <source>
        <dbReference type="ARBA" id="ARBA00022840"/>
    </source>
</evidence>
<feature type="binding site" evidence="9">
    <location>
        <begin position="352"/>
        <end position="353"/>
    </location>
    <ligand>
        <name>ATP</name>
        <dbReference type="ChEBI" id="CHEBI:30616"/>
    </ligand>
</feature>
<dbReference type="InterPro" id="IPR011877">
    <property type="entry name" value="Ribokinase"/>
</dbReference>
<dbReference type="GO" id="GO:0046872">
    <property type="term" value="F:metal ion binding"/>
    <property type="evidence" value="ECO:0007669"/>
    <property type="project" value="UniProtKB-KW"/>
</dbReference>
<comment type="catalytic activity">
    <reaction evidence="9">
        <text>D-ribose + ATP = D-ribose 5-phosphate + ADP + H(+)</text>
        <dbReference type="Rhea" id="RHEA:13697"/>
        <dbReference type="ChEBI" id="CHEBI:15378"/>
        <dbReference type="ChEBI" id="CHEBI:30616"/>
        <dbReference type="ChEBI" id="CHEBI:47013"/>
        <dbReference type="ChEBI" id="CHEBI:78346"/>
        <dbReference type="ChEBI" id="CHEBI:456216"/>
        <dbReference type="EC" id="2.7.1.15"/>
    </reaction>
</comment>
<dbReference type="GO" id="GO:0005737">
    <property type="term" value="C:cytoplasm"/>
    <property type="evidence" value="ECO:0007669"/>
    <property type="project" value="UniProtKB-SubCell"/>
</dbReference>
<evidence type="ECO:0000256" key="6">
    <source>
        <dbReference type="ARBA" id="ARBA00022842"/>
    </source>
</evidence>
<feature type="binding site" evidence="9">
    <location>
        <position position="391"/>
    </location>
    <ligand>
        <name>K(+)</name>
        <dbReference type="ChEBI" id="CHEBI:29103"/>
    </ligand>
</feature>
<keyword evidence="7 9" id="KW-0630">Potassium</keyword>
<feature type="binding site" evidence="9">
    <location>
        <begin position="316"/>
        <end position="321"/>
    </location>
    <ligand>
        <name>ATP</name>
        <dbReference type="ChEBI" id="CHEBI:30616"/>
    </ligand>
</feature>
<keyword evidence="5 9" id="KW-0067">ATP-binding</keyword>
<accession>A0A7D8V1Z3</accession>
<keyword evidence="2 9" id="KW-0479">Metal-binding</keyword>
<protein>
    <recommendedName>
        <fullName evidence="9">Ribokinase</fullName>
        <shortName evidence="9">RK</shortName>
        <ecNumber evidence="9">2.7.1.15</ecNumber>
    </recommendedName>
</protein>
<feature type="binding site" evidence="9">
    <location>
        <position position="386"/>
    </location>
    <ligand>
        <name>K(+)</name>
        <dbReference type="ChEBI" id="CHEBI:29103"/>
    </ligand>
</feature>
<reference evidence="11 12" key="1">
    <citation type="journal article" date="2019" name="PLoS Genet.">
        <title>Convergent evolution of linked mating-type loci in basidiomycete fungi.</title>
        <authorList>
            <person name="Sun S."/>
            <person name="Coelho M.A."/>
            <person name="Heitman J."/>
            <person name="Nowrousian M."/>
        </authorList>
    </citation>
    <scope>NUCLEOTIDE SEQUENCE [LARGE SCALE GENOMIC DNA]</scope>
    <source>
        <strain evidence="11 12">CBS 4282</strain>
    </source>
</reference>
<evidence type="ECO:0000256" key="9">
    <source>
        <dbReference type="HAMAP-Rule" id="MF_03215"/>
    </source>
</evidence>
<evidence type="ECO:0000313" key="12">
    <source>
        <dbReference type="Proteomes" id="UP000473826"/>
    </source>
</evidence>
<dbReference type="InterPro" id="IPR002139">
    <property type="entry name" value="Ribo/fructo_kinase"/>
</dbReference>
<sequence>MLPALHSVGCRWSRSKAADAPTTPATSTATFWTHPAKNNSLHLGKQTPFFTLLSPYHTQQLTQWPRRLSVDQSVSRNAWQLSRSTTPRHTTAHPANSPDIDEFYLLPHIVRPGETIASTGFSRSTGGKGANQAYAAGRAGANVVLDAQVGADGADVVKLIASGGVDVSRVRVIDGEVTGRAIIQRAADGENSIVLHPGANFAPSNGEVDLSGYTHLLLQNEIPLDDTLAYLRAAGKAGIKTVYNPSPMPSREVLAAFPWDCLSYLIVNEGELSDILAAFDDTPLDTKLSVKDRAIAQMHALHGAKGFAKTVAIVTTIGPEGVLVFDVKGAHPEVAYSPAAKARKVVDTTGAGDTFAGYFVAMLMDKGDDAPIADLIPTCLQACAITVENAGALESIPARADVEARLALKE</sequence>
<dbReference type="HAMAP" id="MF_01987">
    <property type="entry name" value="Ribokinase"/>
    <property type="match status" value="1"/>
</dbReference>
<evidence type="ECO:0000256" key="4">
    <source>
        <dbReference type="ARBA" id="ARBA00022777"/>
    </source>
</evidence>
<feature type="binding site" evidence="9">
    <location>
        <position position="353"/>
    </location>
    <ligand>
        <name>substrate</name>
    </ligand>
</feature>
<keyword evidence="3 9" id="KW-0547">Nucleotide-binding</keyword>
<dbReference type="EC" id="2.7.1.15" evidence="9"/>
<dbReference type="GO" id="GO:0019303">
    <property type="term" value="P:D-ribose catabolic process"/>
    <property type="evidence" value="ECO:0007669"/>
    <property type="project" value="UniProtKB-UniRule"/>
</dbReference>